<dbReference type="EMBL" id="BMAT01005865">
    <property type="protein sequence ID" value="GFS00998.1"/>
    <property type="molecule type" value="Genomic_DNA"/>
</dbReference>
<accession>A0AAV4HUE8</accession>
<dbReference type="AlphaFoldDB" id="A0AAV4HUE8"/>
<dbReference type="Proteomes" id="UP000762676">
    <property type="component" value="Unassembled WGS sequence"/>
</dbReference>
<comment type="caution">
    <text evidence="1">The sequence shown here is derived from an EMBL/GenBank/DDBJ whole genome shotgun (WGS) entry which is preliminary data.</text>
</comment>
<gene>
    <name evidence="1" type="ORF">ElyMa_002827700</name>
</gene>
<name>A0AAV4HUE8_9GAST</name>
<protein>
    <submittedName>
        <fullName evidence="1">Uncharacterized protein</fullName>
    </submittedName>
</protein>
<evidence type="ECO:0000313" key="1">
    <source>
        <dbReference type="EMBL" id="GFS00998.1"/>
    </source>
</evidence>
<keyword evidence="2" id="KW-1185">Reference proteome</keyword>
<proteinExistence type="predicted"/>
<evidence type="ECO:0000313" key="2">
    <source>
        <dbReference type="Proteomes" id="UP000762676"/>
    </source>
</evidence>
<organism evidence="1 2">
    <name type="scientific">Elysia marginata</name>
    <dbReference type="NCBI Taxonomy" id="1093978"/>
    <lineage>
        <taxon>Eukaryota</taxon>
        <taxon>Metazoa</taxon>
        <taxon>Spiralia</taxon>
        <taxon>Lophotrochozoa</taxon>
        <taxon>Mollusca</taxon>
        <taxon>Gastropoda</taxon>
        <taxon>Heterobranchia</taxon>
        <taxon>Euthyneura</taxon>
        <taxon>Panpulmonata</taxon>
        <taxon>Sacoglossa</taxon>
        <taxon>Placobranchoidea</taxon>
        <taxon>Plakobranchidae</taxon>
        <taxon>Elysia</taxon>
    </lineage>
</organism>
<sequence>MNVTTTRTNTIIFIDIMNINTTDTNTINTISTTTTNTISTPTTNTISTLPPIPSAPLPPIPSAPPSSGLRVDLCPSQGVLKCFRCFLWLSQIVVFSRGRLKETWRRPMERDLEEGGLSLEMAPLTAVDRPRWRVLELPQVPDGSERTQ</sequence>
<reference evidence="1 2" key="1">
    <citation type="journal article" date="2021" name="Elife">
        <title>Chloroplast acquisition without the gene transfer in kleptoplastic sea slugs, Plakobranchus ocellatus.</title>
        <authorList>
            <person name="Maeda T."/>
            <person name="Takahashi S."/>
            <person name="Yoshida T."/>
            <person name="Shimamura S."/>
            <person name="Takaki Y."/>
            <person name="Nagai Y."/>
            <person name="Toyoda A."/>
            <person name="Suzuki Y."/>
            <person name="Arimoto A."/>
            <person name="Ishii H."/>
            <person name="Satoh N."/>
            <person name="Nishiyama T."/>
            <person name="Hasebe M."/>
            <person name="Maruyama T."/>
            <person name="Minagawa J."/>
            <person name="Obokata J."/>
            <person name="Shigenobu S."/>
        </authorList>
    </citation>
    <scope>NUCLEOTIDE SEQUENCE [LARGE SCALE GENOMIC DNA]</scope>
</reference>